<dbReference type="InterPro" id="IPR012349">
    <property type="entry name" value="Split_barrel_FMN-bd"/>
</dbReference>
<dbReference type="KEGG" id="rue:DT065_13745"/>
<accession>A0A345C180</accession>
<dbReference type="Pfam" id="PF01613">
    <property type="entry name" value="Flavin_Reduct"/>
    <property type="match status" value="1"/>
</dbReference>
<evidence type="ECO:0000256" key="1">
    <source>
        <dbReference type="ARBA" id="ARBA00023002"/>
    </source>
</evidence>
<sequence>MDTRDLRNCFGRFTTGVTVVTWGENEYDRSGITVNSFTTVSMDPPLILVSIDKGTKAYRNMKGKPFVVNILSADQEALAWQFAGKNQQGLSIQWDQEKYGPILQGALATIECSPWEEFDAGDHVLRVGKVENYHYVDGDGLMFIQGKILNAQEQKIT</sequence>
<feature type="domain" description="Flavin reductase like" evidence="2">
    <location>
        <begin position="10"/>
        <end position="150"/>
    </location>
</feature>
<dbReference type="PANTHER" id="PTHR30466:SF1">
    <property type="entry name" value="FMN REDUCTASE (NADH) RUTF"/>
    <property type="match status" value="1"/>
</dbReference>
<dbReference type="GO" id="GO:0010181">
    <property type="term" value="F:FMN binding"/>
    <property type="evidence" value="ECO:0007669"/>
    <property type="project" value="InterPro"/>
</dbReference>
<dbReference type="InterPro" id="IPR002563">
    <property type="entry name" value="Flavin_Rdtase-like_dom"/>
</dbReference>
<evidence type="ECO:0000313" key="3">
    <source>
        <dbReference type="EMBL" id="AXF56961.1"/>
    </source>
</evidence>
<dbReference type="SUPFAM" id="SSF50475">
    <property type="entry name" value="FMN-binding split barrel"/>
    <property type="match status" value="1"/>
</dbReference>
<dbReference type="Gene3D" id="2.30.110.10">
    <property type="entry name" value="Electron Transport, Fmn-binding Protein, Chain A"/>
    <property type="match status" value="1"/>
</dbReference>
<protein>
    <submittedName>
        <fullName evidence="3">Flavin reductase</fullName>
    </submittedName>
</protein>
<gene>
    <name evidence="3" type="ORF">DT065_13745</name>
</gene>
<dbReference type="GO" id="GO:0042602">
    <property type="term" value="F:riboflavin reductase (NADPH) activity"/>
    <property type="evidence" value="ECO:0007669"/>
    <property type="project" value="TreeGrafter"/>
</dbReference>
<dbReference type="AlphaFoldDB" id="A0A345C180"/>
<keyword evidence="1" id="KW-0560">Oxidoreductase</keyword>
<evidence type="ECO:0000259" key="2">
    <source>
        <dbReference type="SMART" id="SM00903"/>
    </source>
</evidence>
<proteinExistence type="predicted"/>
<dbReference type="InterPro" id="IPR050268">
    <property type="entry name" value="NADH-dep_flavin_reductase"/>
</dbReference>
<evidence type="ECO:0000313" key="4">
    <source>
        <dbReference type="Proteomes" id="UP000252100"/>
    </source>
</evidence>
<dbReference type="RefSeq" id="WP_114374351.1">
    <property type="nucleotide sequence ID" value="NZ_CP031092.1"/>
</dbReference>
<dbReference type="Proteomes" id="UP000252100">
    <property type="component" value="Chromosome"/>
</dbReference>
<organism evidence="3 4">
    <name type="scientific">Salicibibacter kimchii</name>
    <dbReference type="NCBI Taxonomy" id="2099786"/>
    <lineage>
        <taxon>Bacteria</taxon>
        <taxon>Bacillati</taxon>
        <taxon>Bacillota</taxon>
        <taxon>Bacilli</taxon>
        <taxon>Bacillales</taxon>
        <taxon>Bacillaceae</taxon>
        <taxon>Salicibibacter</taxon>
    </lineage>
</organism>
<dbReference type="PANTHER" id="PTHR30466">
    <property type="entry name" value="FLAVIN REDUCTASE"/>
    <property type="match status" value="1"/>
</dbReference>
<keyword evidence="4" id="KW-1185">Reference proteome</keyword>
<name>A0A345C180_9BACI</name>
<reference evidence="3 4" key="1">
    <citation type="journal article" date="2018" name="J. Microbiol.">
        <title>Salicibibacter kimchii gen. nov., sp. nov., a moderately halophilic and alkalitolerant bacterium in the family Bacillaceae, isolated from kimchi.</title>
        <authorList>
            <person name="Jang J.Y."/>
            <person name="Oh Y.J."/>
            <person name="Lim S.K."/>
            <person name="Park H.K."/>
            <person name="Lee C."/>
            <person name="Kim J.Y."/>
            <person name="Lee M.A."/>
            <person name="Choi H.J."/>
        </authorList>
    </citation>
    <scope>NUCLEOTIDE SEQUENCE [LARGE SCALE GENOMIC DNA]</scope>
    <source>
        <strain evidence="3 4">NKC1-1</strain>
    </source>
</reference>
<dbReference type="OrthoDB" id="9792858at2"/>
<dbReference type="EMBL" id="CP031092">
    <property type="protein sequence ID" value="AXF56961.1"/>
    <property type="molecule type" value="Genomic_DNA"/>
</dbReference>
<dbReference type="SMART" id="SM00903">
    <property type="entry name" value="Flavin_Reduct"/>
    <property type="match status" value="1"/>
</dbReference>